<keyword evidence="5" id="KW-1185">Reference proteome</keyword>
<evidence type="ECO:0000313" key="5">
    <source>
        <dbReference type="Proteomes" id="UP000234342"/>
    </source>
</evidence>
<sequence>MSTRYGRWFSMRKNGPMNEFEPSAPVNRYEASDAWRTVDRYFTSTLVGEDSALVVARDSGDKTTMPNAEVAANQGAFLELLAQIAGARRVLEFGTLAGYSTIWLARAVGEQGHVITLELEPQNAAVAEANFHVAGVSHRIETIVGPATESAERLIHDGAEPFDFVFIDADKPNNPAYLAAALKLTRSGAVIVIDNVVRNGAVADAASADPRVQGVRAVAKDIAAHPGLDGTAIQTVGEKGWDGLIIARRR</sequence>
<proteinExistence type="predicted"/>
<organism evidence="4 5">
    <name type="scientific">Brevibacterium antiquum</name>
    <dbReference type="NCBI Taxonomy" id="234835"/>
    <lineage>
        <taxon>Bacteria</taxon>
        <taxon>Bacillati</taxon>
        <taxon>Actinomycetota</taxon>
        <taxon>Actinomycetes</taxon>
        <taxon>Micrococcales</taxon>
        <taxon>Brevibacteriaceae</taxon>
        <taxon>Brevibacterium</taxon>
    </lineage>
</organism>
<evidence type="ECO:0000256" key="1">
    <source>
        <dbReference type="ARBA" id="ARBA00022603"/>
    </source>
</evidence>
<dbReference type="Gene3D" id="3.40.50.150">
    <property type="entry name" value="Vaccinia Virus protein VP39"/>
    <property type="match status" value="1"/>
</dbReference>
<dbReference type="PROSITE" id="PS51682">
    <property type="entry name" value="SAM_OMT_I"/>
    <property type="match status" value="1"/>
</dbReference>
<gene>
    <name evidence="4" type="ORF">BANT10_00412</name>
</gene>
<keyword evidence="2 4" id="KW-0808">Transferase</keyword>
<dbReference type="AlphaFoldDB" id="A0A2H1I0R4"/>
<protein>
    <submittedName>
        <fullName evidence="4">Predicted O-methyltransferase YrrM</fullName>
    </submittedName>
</protein>
<keyword evidence="1 4" id="KW-0489">Methyltransferase</keyword>
<dbReference type="CDD" id="cd02440">
    <property type="entry name" value="AdoMet_MTases"/>
    <property type="match status" value="1"/>
</dbReference>
<dbReference type="InterPro" id="IPR002935">
    <property type="entry name" value="SAM_O-MeTrfase"/>
</dbReference>
<dbReference type="SUPFAM" id="SSF53335">
    <property type="entry name" value="S-adenosyl-L-methionine-dependent methyltransferases"/>
    <property type="match status" value="1"/>
</dbReference>
<dbReference type="GO" id="GO:0008171">
    <property type="term" value="F:O-methyltransferase activity"/>
    <property type="evidence" value="ECO:0007669"/>
    <property type="project" value="InterPro"/>
</dbReference>
<dbReference type="PANTHER" id="PTHR10509">
    <property type="entry name" value="O-METHYLTRANSFERASE-RELATED"/>
    <property type="match status" value="1"/>
</dbReference>
<dbReference type="Proteomes" id="UP000234342">
    <property type="component" value="Unassembled WGS sequence"/>
</dbReference>
<evidence type="ECO:0000256" key="2">
    <source>
        <dbReference type="ARBA" id="ARBA00022679"/>
    </source>
</evidence>
<evidence type="ECO:0000313" key="4">
    <source>
        <dbReference type="EMBL" id="SMX68801.1"/>
    </source>
</evidence>
<dbReference type="GO" id="GO:0008757">
    <property type="term" value="F:S-adenosylmethionine-dependent methyltransferase activity"/>
    <property type="evidence" value="ECO:0007669"/>
    <property type="project" value="TreeGrafter"/>
</dbReference>
<dbReference type="EMBL" id="FXZE01000002">
    <property type="protein sequence ID" value="SMX68801.1"/>
    <property type="molecule type" value="Genomic_DNA"/>
</dbReference>
<dbReference type="GO" id="GO:0032259">
    <property type="term" value="P:methylation"/>
    <property type="evidence" value="ECO:0007669"/>
    <property type="project" value="UniProtKB-KW"/>
</dbReference>
<name>A0A2H1I0R4_9MICO</name>
<dbReference type="InterPro" id="IPR029063">
    <property type="entry name" value="SAM-dependent_MTases_sf"/>
</dbReference>
<dbReference type="PANTHER" id="PTHR10509:SF14">
    <property type="entry name" value="CAFFEOYL-COA O-METHYLTRANSFERASE 3-RELATED"/>
    <property type="match status" value="1"/>
</dbReference>
<reference evidence="5" key="1">
    <citation type="submission" date="2017-03" db="EMBL/GenBank/DDBJ databases">
        <authorList>
            <person name="Monnet C."/>
        </authorList>
    </citation>
    <scope>NUCLEOTIDE SEQUENCE [LARGE SCALE GENOMIC DNA]</scope>
    <source>
        <strain evidence="5">P10</strain>
    </source>
</reference>
<accession>A0A2H1I0R4</accession>
<evidence type="ECO:0000256" key="3">
    <source>
        <dbReference type="ARBA" id="ARBA00022691"/>
    </source>
</evidence>
<dbReference type="InterPro" id="IPR050362">
    <property type="entry name" value="Cation-dep_OMT"/>
</dbReference>
<keyword evidence="3" id="KW-0949">S-adenosyl-L-methionine</keyword>
<dbReference type="Pfam" id="PF01596">
    <property type="entry name" value="Methyltransf_3"/>
    <property type="match status" value="1"/>
</dbReference>